<feature type="domain" description="YtkA-like" evidence="1">
    <location>
        <begin position="68"/>
        <end position="139"/>
    </location>
</feature>
<organism evidence="2 3">
    <name type="scientific">Aliisedimentitalea scapharcae</name>
    <dbReference type="NCBI Taxonomy" id="1524259"/>
    <lineage>
        <taxon>Bacteria</taxon>
        <taxon>Pseudomonadati</taxon>
        <taxon>Pseudomonadota</taxon>
        <taxon>Alphaproteobacteria</taxon>
        <taxon>Rhodobacterales</taxon>
        <taxon>Roseobacteraceae</taxon>
        <taxon>Aliisedimentitalea</taxon>
    </lineage>
</organism>
<gene>
    <name evidence="2" type="ORF">QEZ52_12125</name>
</gene>
<sequence length="171" mass="18994">MPCPSGQLNIMRWLILLILSIFALPETAGAIDAIGKLRRERPEVLDTATTVATRYETLQASYEIDFLDVPLNGVHSWRLSLQDKQGQPVRGADIDLTADMPEHLHGMTTVPLAQETDPPGVYLVRGMNFHMPGYWEVTLDITGAGSRHLLRFNVIVGENQCAPDKDRADES</sequence>
<dbReference type="RefSeq" id="WP_406644613.1">
    <property type="nucleotide sequence ID" value="NZ_CP123584.1"/>
</dbReference>
<dbReference type="Pfam" id="PF13115">
    <property type="entry name" value="YtkA"/>
    <property type="match status" value="1"/>
</dbReference>
<name>A0ABZ2XPR6_9RHOB</name>
<keyword evidence="3" id="KW-1185">Reference proteome</keyword>
<accession>A0ABZ2XPR6</accession>
<evidence type="ECO:0000259" key="1">
    <source>
        <dbReference type="Pfam" id="PF13115"/>
    </source>
</evidence>
<protein>
    <submittedName>
        <fullName evidence="2">FixH family protein</fullName>
    </submittedName>
</protein>
<reference evidence="2 3" key="1">
    <citation type="submission" date="2023-04" db="EMBL/GenBank/DDBJ databases">
        <title>Complete genome sequence of Alisedimentitalea scapharcae.</title>
        <authorList>
            <person name="Rong J.-C."/>
            <person name="Yi M.-L."/>
            <person name="Zhao Q."/>
        </authorList>
    </citation>
    <scope>NUCLEOTIDE SEQUENCE [LARGE SCALE GENOMIC DNA]</scope>
    <source>
        <strain evidence="2 3">KCTC 42119</strain>
    </source>
</reference>
<dbReference type="InterPro" id="IPR032693">
    <property type="entry name" value="YtkA-like_dom"/>
</dbReference>
<dbReference type="Proteomes" id="UP001623232">
    <property type="component" value="Chromosome"/>
</dbReference>
<evidence type="ECO:0000313" key="3">
    <source>
        <dbReference type="Proteomes" id="UP001623232"/>
    </source>
</evidence>
<dbReference type="EMBL" id="CP123584">
    <property type="protein sequence ID" value="WZK87367.1"/>
    <property type="molecule type" value="Genomic_DNA"/>
</dbReference>
<proteinExistence type="predicted"/>
<evidence type="ECO:0000313" key="2">
    <source>
        <dbReference type="EMBL" id="WZK87367.1"/>
    </source>
</evidence>